<dbReference type="CDD" id="cd01335">
    <property type="entry name" value="Radical_SAM"/>
    <property type="match status" value="1"/>
</dbReference>
<dbReference type="GO" id="GO:0046872">
    <property type="term" value="F:metal ion binding"/>
    <property type="evidence" value="ECO:0007669"/>
    <property type="project" value="UniProtKB-KW"/>
</dbReference>
<protein>
    <recommendedName>
        <fullName evidence="10">Radical SAM core domain-containing protein</fullName>
    </recommendedName>
</protein>
<proteinExistence type="predicted"/>
<dbReference type="InterPro" id="IPR013785">
    <property type="entry name" value="Aldolase_TIM"/>
</dbReference>
<dbReference type="GO" id="GO:0030170">
    <property type="term" value="F:pyridoxal phosphate binding"/>
    <property type="evidence" value="ECO:0007669"/>
    <property type="project" value="InterPro"/>
</dbReference>
<feature type="domain" description="Radical SAM core" evidence="7">
    <location>
        <begin position="456"/>
        <end position="595"/>
    </location>
</feature>
<dbReference type="Gene3D" id="3.20.20.70">
    <property type="entry name" value="Aldolase class I"/>
    <property type="match status" value="1"/>
</dbReference>
<evidence type="ECO:0000256" key="2">
    <source>
        <dbReference type="ARBA" id="ARBA00022691"/>
    </source>
</evidence>
<keyword evidence="5" id="KW-0411">Iron-sulfur</keyword>
<gene>
    <name evidence="8" type="ORF">FTUN_8371</name>
</gene>
<dbReference type="Pfam" id="PF04055">
    <property type="entry name" value="Radical_SAM"/>
    <property type="match status" value="1"/>
</dbReference>
<dbReference type="SUPFAM" id="SSF102114">
    <property type="entry name" value="Radical SAM enzymes"/>
    <property type="match status" value="1"/>
</dbReference>
<evidence type="ECO:0000313" key="9">
    <source>
        <dbReference type="Proteomes" id="UP000503447"/>
    </source>
</evidence>
<evidence type="ECO:0000256" key="1">
    <source>
        <dbReference type="ARBA" id="ARBA00001966"/>
    </source>
</evidence>
<dbReference type="InterPro" id="IPR015421">
    <property type="entry name" value="PyrdxlP-dep_Trfase_major"/>
</dbReference>
<keyword evidence="2" id="KW-0949">S-adenosyl-L-methionine</keyword>
<evidence type="ECO:0008006" key="10">
    <source>
        <dbReference type="Google" id="ProtNLM"/>
    </source>
</evidence>
<dbReference type="InterPro" id="IPR015424">
    <property type="entry name" value="PyrdxlP-dep_Trfase"/>
</dbReference>
<keyword evidence="4" id="KW-0408">Iron</keyword>
<comment type="cofactor">
    <cofactor evidence="1">
        <name>[4Fe-4S] cluster</name>
        <dbReference type="ChEBI" id="CHEBI:49883"/>
    </cofactor>
</comment>
<name>A0A6M5Z3B2_9BACT</name>
<organism evidence="8 9">
    <name type="scientific">Frigoriglobus tundricola</name>
    <dbReference type="NCBI Taxonomy" id="2774151"/>
    <lineage>
        <taxon>Bacteria</taxon>
        <taxon>Pseudomonadati</taxon>
        <taxon>Planctomycetota</taxon>
        <taxon>Planctomycetia</taxon>
        <taxon>Gemmatales</taxon>
        <taxon>Gemmataceae</taxon>
        <taxon>Frigoriglobus</taxon>
    </lineage>
</organism>
<evidence type="ECO:0000256" key="5">
    <source>
        <dbReference type="ARBA" id="ARBA00023014"/>
    </source>
</evidence>
<dbReference type="KEGG" id="ftj:FTUN_8371"/>
<evidence type="ECO:0000259" key="6">
    <source>
        <dbReference type="Pfam" id="PF00155"/>
    </source>
</evidence>
<dbReference type="SUPFAM" id="SSF53383">
    <property type="entry name" value="PLP-dependent transferases"/>
    <property type="match status" value="1"/>
</dbReference>
<dbReference type="InterPro" id="IPR007197">
    <property type="entry name" value="rSAM"/>
</dbReference>
<keyword evidence="3" id="KW-0479">Metal-binding</keyword>
<dbReference type="GO" id="GO:0003824">
    <property type="term" value="F:catalytic activity"/>
    <property type="evidence" value="ECO:0007669"/>
    <property type="project" value="InterPro"/>
</dbReference>
<evidence type="ECO:0000313" key="8">
    <source>
        <dbReference type="EMBL" id="QJX00739.1"/>
    </source>
</evidence>
<sequence length="764" mass="85667">MTDLTREVSPAFLAFKAFASDALARRPDLKRLDCLNPVRAIPHDFDFSAPPDVTLHHAWQQYLGLRFAHSFLSEGVRDALFKLFAGPLKDRTISIPSDVYPVYQVIGERAGVRFATYPTLPVFDITSALRTDTVLLTAPLTPLGRDLTPNELAELLGWLNGSANRLLVIDRVYDYTRSTDLQPLIDTNQVIVCYSLSKSHLAPRVSGFTIAPERFAVVPTDTADAGGAKILLTRYRHFPQTQASIFRWRWEHLSDKIRTFDATWQPPERGYLSVVRVKHTELLDRGVLAVPGEVYGTSNDLSLVTCLHETNGGAERELVDRYHVTALSNFARGYDTYSRTYSKASITQSTYPDQFFLVPAERLDIGFTKVQGLLPKTVVGDRPLVIHTQIERHELRANVRTGRGEYVERNHVRVSRVLDEDRNEVRIADAYAASLELNGQLLDWDQVRPRSLSVLPIARACQARCDFCFSHASISEEQDQGRLLLPRLEAACTESRARGAERMVITGGGEPTLLARAKLLEIIRTGARYFPKVVMITNGYNLGHADPARRLELLREYHAAGLTVLAISRHSPDRNSDIMHLDTRSERVARTWLENRDALRGLALRWVCVLQQNGVSNETTLRHYLDWVAQTGGDEVCFKELYVAATGESVYRDHPSNAWSADHQVPLSLVTEFLHAHGAERAGALPWGAPTYRLRWGGRQLSVVAYTEPSVFWERTHGICRSWNLMADGTCFANLETTKSLIEIGRTGPALPLWEGRAPTPSGA</sequence>
<dbReference type="AlphaFoldDB" id="A0A6M5Z3B2"/>
<dbReference type="Proteomes" id="UP000503447">
    <property type="component" value="Chromosome"/>
</dbReference>
<dbReference type="Pfam" id="PF00155">
    <property type="entry name" value="Aminotran_1_2"/>
    <property type="match status" value="1"/>
</dbReference>
<evidence type="ECO:0000259" key="7">
    <source>
        <dbReference type="Pfam" id="PF04055"/>
    </source>
</evidence>
<evidence type="ECO:0000256" key="3">
    <source>
        <dbReference type="ARBA" id="ARBA00022723"/>
    </source>
</evidence>
<dbReference type="Gene3D" id="3.40.640.10">
    <property type="entry name" value="Type I PLP-dependent aspartate aminotransferase-like (Major domain)"/>
    <property type="match status" value="1"/>
</dbReference>
<evidence type="ECO:0000256" key="4">
    <source>
        <dbReference type="ARBA" id="ARBA00023004"/>
    </source>
</evidence>
<dbReference type="GO" id="GO:0051536">
    <property type="term" value="F:iron-sulfur cluster binding"/>
    <property type="evidence" value="ECO:0007669"/>
    <property type="project" value="UniProtKB-KW"/>
</dbReference>
<dbReference type="RefSeq" id="WP_171475431.1">
    <property type="nucleotide sequence ID" value="NZ_CP053452.2"/>
</dbReference>
<keyword evidence="9" id="KW-1185">Reference proteome</keyword>
<dbReference type="InterPro" id="IPR004839">
    <property type="entry name" value="Aminotransferase_I/II_large"/>
</dbReference>
<dbReference type="EMBL" id="CP053452">
    <property type="protein sequence ID" value="QJX00739.1"/>
    <property type="molecule type" value="Genomic_DNA"/>
</dbReference>
<feature type="domain" description="Aminotransferase class I/classII large" evidence="6">
    <location>
        <begin position="88"/>
        <end position="301"/>
    </location>
</feature>
<dbReference type="InterPro" id="IPR058240">
    <property type="entry name" value="rSAM_sf"/>
</dbReference>
<dbReference type="SFLD" id="SFLDS00029">
    <property type="entry name" value="Radical_SAM"/>
    <property type="match status" value="1"/>
</dbReference>
<reference evidence="9" key="1">
    <citation type="submission" date="2020-05" db="EMBL/GenBank/DDBJ databases">
        <title>Frigoriglobus tundricola gen. nov., sp. nov., a psychrotolerant cellulolytic planctomycete of the family Gemmataceae with two divergent copies of 16S rRNA gene.</title>
        <authorList>
            <person name="Kulichevskaya I.S."/>
            <person name="Ivanova A.A."/>
            <person name="Naumoff D.G."/>
            <person name="Beletsky A.V."/>
            <person name="Rijpstra W.I.C."/>
            <person name="Sinninghe Damste J.S."/>
            <person name="Mardanov A.V."/>
            <person name="Ravin N.V."/>
            <person name="Dedysh S.N."/>
        </authorList>
    </citation>
    <scope>NUCLEOTIDE SEQUENCE [LARGE SCALE GENOMIC DNA]</scope>
    <source>
        <strain evidence="9">PL17</strain>
    </source>
</reference>
<accession>A0A6M5Z3B2</accession>